<dbReference type="Gene3D" id="3.90.850.10">
    <property type="entry name" value="Fumarylacetoacetase-like, C-terminal domain"/>
    <property type="match status" value="1"/>
</dbReference>
<evidence type="ECO:0000259" key="4">
    <source>
        <dbReference type="Pfam" id="PF10370"/>
    </source>
</evidence>
<organism evidence="5 6">
    <name type="scientific">Kribbella amoyensis</name>
    <dbReference type="NCBI Taxonomy" id="996641"/>
    <lineage>
        <taxon>Bacteria</taxon>
        <taxon>Bacillati</taxon>
        <taxon>Actinomycetota</taxon>
        <taxon>Actinomycetes</taxon>
        <taxon>Propionibacteriales</taxon>
        <taxon>Kribbellaceae</taxon>
        <taxon>Kribbella</taxon>
    </lineage>
</organism>
<dbReference type="Pfam" id="PF10370">
    <property type="entry name" value="Rv2993c-like_N"/>
    <property type="match status" value="1"/>
</dbReference>
<dbReference type="OrthoDB" id="9779415at2"/>
<dbReference type="InterPro" id="IPR011234">
    <property type="entry name" value="Fumarylacetoacetase-like_C"/>
</dbReference>
<evidence type="ECO:0000313" key="5">
    <source>
        <dbReference type="EMBL" id="TWD80045.1"/>
    </source>
</evidence>
<name>A0A561BMF8_9ACTN</name>
<accession>A0A561BMF8</accession>
<feature type="domain" description="Fumarylacetoacetase-like C-terminal" evidence="3">
    <location>
        <begin position="71"/>
        <end position="277"/>
    </location>
</feature>
<sequence length="296" mass="31713">MHLVRYQLPGGRPQAGVRTGDTVAPVLGFTELAELLRLTADDLRAAVGKLGDEVPVSDVRLLPPLDGRGEVWCAGVTYERSRGARMEESSQQDVYDKVYSAKRPELFLKSPAWRLVTEGEPIGIRSDSGHDVPEPELAIVANAHGEIVGFTICNDLSSRSIEGENPLYIPQAKVFAGGCALAAGIRPAWEVADPKDLTIDLVIRRGADEVFTGTTSTAKLVRGLQDLIDVLFVPNDFPDGVILATGTGIVPELDFALQAGDVVEIAIAEIGTLTNTVAVGREPFAFLAAESLEENR</sequence>
<keyword evidence="2" id="KW-0479">Metal-binding</keyword>
<dbReference type="GO" id="GO:0003824">
    <property type="term" value="F:catalytic activity"/>
    <property type="evidence" value="ECO:0007669"/>
    <property type="project" value="InterPro"/>
</dbReference>
<feature type="domain" description="Rv2993c-like N-terminal" evidence="4">
    <location>
        <begin position="1"/>
        <end position="64"/>
    </location>
</feature>
<dbReference type="AlphaFoldDB" id="A0A561BMF8"/>
<dbReference type="Pfam" id="PF01557">
    <property type="entry name" value="FAA_hydrolase"/>
    <property type="match status" value="1"/>
</dbReference>
<dbReference type="RefSeq" id="WP_145803690.1">
    <property type="nucleotide sequence ID" value="NZ_VIVK01000001.1"/>
</dbReference>
<protein>
    <submittedName>
        <fullName evidence="5">2-dehydro-3-deoxy-D-arabinonate dehydratase</fullName>
    </submittedName>
</protein>
<evidence type="ECO:0000256" key="1">
    <source>
        <dbReference type="ARBA" id="ARBA00010211"/>
    </source>
</evidence>
<comment type="similarity">
    <text evidence="1">Belongs to the FAH family.</text>
</comment>
<gene>
    <name evidence="5" type="ORF">FB561_1117</name>
</gene>
<dbReference type="GO" id="GO:0046872">
    <property type="term" value="F:metal ion binding"/>
    <property type="evidence" value="ECO:0007669"/>
    <property type="project" value="UniProtKB-KW"/>
</dbReference>
<dbReference type="PANTHER" id="PTHR42796:SF7">
    <property type="entry name" value="2-DEHYDRO-3-DEOXY-D-ARABINONATE DEHYDRATASE"/>
    <property type="match status" value="1"/>
</dbReference>
<dbReference type="Proteomes" id="UP000318380">
    <property type="component" value="Unassembled WGS sequence"/>
</dbReference>
<evidence type="ECO:0000256" key="2">
    <source>
        <dbReference type="ARBA" id="ARBA00022723"/>
    </source>
</evidence>
<proteinExistence type="inferred from homology"/>
<reference evidence="5 6" key="1">
    <citation type="submission" date="2019-06" db="EMBL/GenBank/DDBJ databases">
        <title>Sequencing the genomes of 1000 actinobacteria strains.</title>
        <authorList>
            <person name="Klenk H.-P."/>
        </authorList>
    </citation>
    <scope>NUCLEOTIDE SEQUENCE [LARGE SCALE GENOMIC DNA]</scope>
    <source>
        <strain evidence="5 6">DSM 24683</strain>
    </source>
</reference>
<dbReference type="PANTHER" id="PTHR42796">
    <property type="entry name" value="FUMARYLACETOACETATE HYDROLASE DOMAIN-CONTAINING PROTEIN 2A-RELATED"/>
    <property type="match status" value="1"/>
</dbReference>
<dbReference type="InterPro" id="IPR051121">
    <property type="entry name" value="FAH"/>
</dbReference>
<keyword evidence="6" id="KW-1185">Reference proteome</keyword>
<evidence type="ECO:0000259" key="3">
    <source>
        <dbReference type="Pfam" id="PF01557"/>
    </source>
</evidence>
<comment type="caution">
    <text evidence="5">The sequence shown here is derived from an EMBL/GenBank/DDBJ whole genome shotgun (WGS) entry which is preliminary data.</text>
</comment>
<dbReference type="GO" id="GO:0044281">
    <property type="term" value="P:small molecule metabolic process"/>
    <property type="evidence" value="ECO:0007669"/>
    <property type="project" value="UniProtKB-ARBA"/>
</dbReference>
<dbReference type="SUPFAM" id="SSF56529">
    <property type="entry name" value="FAH"/>
    <property type="match status" value="1"/>
</dbReference>
<evidence type="ECO:0000313" key="6">
    <source>
        <dbReference type="Proteomes" id="UP000318380"/>
    </source>
</evidence>
<dbReference type="InterPro" id="IPR036663">
    <property type="entry name" value="Fumarylacetoacetase_C_sf"/>
</dbReference>
<dbReference type="EMBL" id="VIVK01000001">
    <property type="protein sequence ID" value="TWD80045.1"/>
    <property type="molecule type" value="Genomic_DNA"/>
</dbReference>
<dbReference type="InterPro" id="IPR018833">
    <property type="entry name" value="Rv2993c-like_N"/>
</dbReference>